<dbReference type="PANTHER" id="PTHR43877">
    <property type="entry name" value="AMINOALKYLPHOSPHONATE N-ACETYLTRANSFERASE-RELATED-RELATED"/>
    <property type="match status" value="1"/>
</dbReference>
<proteinExistence type="predicted"/>
<evidence type="ECO:0000256" key="1">
    <source>
        <dbReference type="ARBA" id="ARBA00022679"/>
    </source>
</evidence>
<dbReference type="Gene3D" id="3.40.630.30">
    <property type="match status" value="1"/>
</dbReference>
<keyword evidence="2" id="KW-0012">Acyltransferase</keyword>
<dbReference type="Proteomes" id="UP000323221">
    <property type="component" value="Unassembled WGS sequence"/>
</dbReference>
<protein>
    <submittedName>
        <fullName evidence="4">GNAT family N-acetyltransferase</fullName>
    </submittedName>
</protein>
<reference evidence="4 5" key="1">
    <citation type="submission" date="2019-08" db="EMBL/GenBank/DDBJ databases">
        <title>Agrococcus lahaulensis sp. nov., isolated from a cold desert of the Indian Himalayas.</title>
        <authorList>
            <person name="Qu J.H."/>
        </authorList>
    </citation>
    <scope>NUCLEOTIDE SEQUENCE [LARGE SCALE GENOMIC DNA]</scope>
    <source>
        <strain evidence="4 5">NS18</strain>
    </source>
</reference>
<dbReference type="PROSITE" id="PS51186">
    <property type="entry name" value="GNAT"/>
    <property type="match status" value="1"/>
</dbReference>
<dbReference type="AlphaFoldDB" id="A0A5M8QAH6"/>
<dbReference type="InterPro" id="IPR050832">
    <property type="entry name" value="Bact_Acetyltransf"/>
</dbReference>
<evidence type="ECO:0000259" key="3">
    <source>
        <dbReference type="PROSITE" id="PS51186"/>
    </source>
</evidence>
<comment type="caution">
    <text evidence="4">The sequence shown here is derived from an EMBL/GenBank/DDBJ whole genome shotgun (WGS) entry which is preliminary data.</text>
</comment>
<accession>A0A5M8QAH6</accession>
<dbReference type="OrthoDB" id="5243635at2"/>
<evidence type="ECO:0000256" key="2">
    <source>
        <dbReference type="ARBA" id="ARBA00023315"/>
    </source>
</evidence>
<feature type="domain" description="N-acetyltransferase" evidence="3">
    <location>
        <begin position="12"/>
        <end position="178"/>
    </location>
</feature>
<dbReference type="SUPFAM" id="SSF55729">
    <property type="entry name" value="Acyl-CoA N-acyltransferases (Nat)"/>
    <property type="match status" value="1"/>
</dbReference>
<organism evidence="4 5">
    <name type="scientific">Agrococcus sediminis</name>
    <dbReference type="NCBI Taxonomy" id="2599924"/>
    <lineage>
        <taxon>Bacteria</taxon>
        <taxon>Bacillati</taxon>
        <taxon>Actinomycetota</taxon>
        <taxon>Actinomycetes</taxon>
        <taxon>Micrococcales</taxon>
        <taxon>Microbacteriaceae</taxon>
        <taxon>Agrococcus</taxon>
    </lineage>
</organism>
<keyword evidence="1 4" id="KW-0808">Transferase</keyword>
<dbReference type="GO" id="GO:0016747">
    <property type="term" value="F:acyltransferase activity, transferring groups other than amino-acyl groups"/>
    <property type="evidence" value="ECO:0007669"/>
    <property type="project" value="InterPro"/>
</dbReference>
<dbReference type="EMBL" id="VOIR01000014">
    <property type="protein sequence ID" value="KAA6432985.1"/>
    <property type="molecule type" value="Genomic_DNA"/>
</dbReference>
<dbReference type="InterPro" id="IPR016181">
    <property type="entry name" value="Acyl_CoA_acyltransferase"/>
</dbReference>
<evidence type="ECO:0000313" key="4">
    <source>
        <dbReference type="EMBL" id="KAA6432985.1"/>
    </source>
</evidence>
<gene>
    <name evidence="4" type="ORF">FQ330_08475</name>
</gene>
<dbReference type="InterPro" id="IPR000182">
    <property type="entry name" value="GNAT_dom"/>
</dbReference>
<keyword evidence="5" id="KW-1185">Reference proteome</keyword>
<name>A0A5M8QAH6_9MICO</name>
<sequence>MPRTIRPLPDGVALREPTPADAPAWAAFLVREQERTYAGRLPDDFGVRGLAQANVVGLARAFAEPGDAVRRIAWQGDRIVGLAASSAAPARWEVELGLVPPPAERELDRLYVAAEMHGTAVGAALFDAVVDDRALYLWLIDGNERAGRFYERRGFRHLDERVSTGPTWGGIPMHRMVRAPELGAATLSGRRRDASAEARLGPR</sequence>
<dbReference type="Pfam" id="PF13508">
    <property type="entry name" value="Acetyltransf_7"/>
    <property type="match status" value="1"/>
</dbReference>
<evidence type="ECO:0000313" key="5">
    <source>
        <dbReference type="Proteomes" id="UP000323221"/>
    </source>
</evidence>
<dbReference type="RefSeq" id="WP_146356737.1">
    <property type="nucleotide sequence ID" value="NZ_VOIR01000014.1"/>
</dbReference>